<dbReference type="PROSITE" id="PS51192">
    <property type="entry name" value="HELICASE_ATP_BIND_1"/>
    <property type="match status" value="1"/>
</dbReference>
<dbReference type="InterPro" id="IPR011545">
    <property type="entry name" value="DEAD/DEAH_box_helicase_dom"/>
</dbReference>
<dbReference type="PROSITE" id="PS51194">
    <property type="entry name" value="HELICASE_CTER"/>
    <property type="match status" value="1"/>
</dbReference>
<evidence type="ECO:0000259" key="6">
    <source>
        <dbReference type="PROSITE" id="PS51192"/>
    </source>
</evidence>
<sequence>MNLSHVLRFGSSLSSLSSRRTLEQGCSRDVAARRQAVGLRINCRGSDGESRRGAGDDRRSLNGVSDRPRYPRGGDGGYRSSEGSRGNYRGGSGGRYGGSDSKNYRGGDYGRYKGPGGGHGRGRDRKKQMHPGAYSMVDEQTGEKVIVWGVETDDDIPVPTAEDLHWRKTVLAIPGDASDDTWAKVMEDSGSNDSYSVKGVPQGGRDWIDDLYEDDVDDDDDEDDEVFDEYESESDVGEEEIERVESRKVARPARLKVFGRDVRGKSLLKVQTSSTEINGTSSVPAVNGVKIGVDTRTEVDTEAKDTDSKLISKLGDTDKFELVVSDPEEIDRSEDPLVTETTGSLETAHEVEASTAVSYTDNSPTVVNESAESRVGEDPLYERVVSNEHSQVEAAAKSQLLEELPAVQGTPSDGRKKLQKGLASTKGDEDEEAVLDKPASGRSRVLKTQSSQADTHASEAYEAPSTSSEEYAERRTRAPKNERNPAPGEYYIIDVTDDDDGGSRKKKYDEAKEGRKVGLLDQLRLQATGKKPMSKESAEDDESNKTSEAQREPWQSADAGPLPMTPMRDMKARDNYDASIADDFFSQKSFREVGATVELTRALAYLQVEKPSQIQALSFTPILQGKSCIIAEQTGSGKTIAYVAPLVQRLKADEAAGMGKALSKKPRVLVLVPTSELAAQVLKTFRALSKGGVPTRSIVLTGGFKWKTQVESLEQGADIVIATPGRLLQHLEAGNIKFDHLKSVVFDEVDILFDDEDFSQALQTINKAASIKVQYVHVTATLPVDVHDDLLERYPDCLSVMGPSLHRTAPGLQEILVDCSGGDADEKTPESAFVNKRTALLQLVNDKPATKTIVFCNKIETCRKVENILTRYDRTGKKIQVLPYHAALSQEARLETLETFMAPNPKERLFLVCTDRASRGIDSLDVEHVVLFDFPRDPSEYVRRIGRTARGAGGTGKVFVFVVGKQVSAARRIMDRNDKGYPIHDVPGEKYYYSN</sequence>
<accession>A0A176W0W1</accession>
<feature type="region of interest" description="Disordered" evidence="5">
    <location>
        <begin position="43"/>
        <end position="135"/>
    </location>
</feature>
<dbReference type="InterPro" id="IPR044742">
    <property type="entry name" value="DEAD/DEAH_RhlB"/>
</dbReference>
<dbReference type="PANTHER" id="PTHR47960">
    <property type="entry name" value="DEAD-BOX ATP-DEPENDENT RNA HELICASE 50"/>
    <property type="match status" value="1"/>
</dbReference>
<dbReference type="InterPro" id="IPR001650">
    <property type="entry name" value="Helicase_C-like"/>
</dbReference>
<protein>
    <recommendedName>
        <fullName evidence="10">DEAD-box RNA helicase</fullName>
    </recommendedName>
</protein>
<evidence type="ECO:0000313" key="9">
    <source>
        <dbReference type="Proteomes" id="UP000077202"/>
    </source>
</evidence>
<feature type="compositionally biased region" description="Gly residues" evidence="5">
    <location>
        <begin position="88"/>
        <end position="97"/>
    </location>
</feature>
<dbReference type="GO" id="GO:0005524">
    <property type="term" value="F:ATP binding"/>
    <property type="evidence" value="ECO:0007669"/>
    <property type="project" value="UniProtKB-KW"/>
</dbReference>
<feature type="region of interest" description="Disordered" evidence="5">
    <location>
        <begin position="404"/>
        <end position="565"/>
    </location>
</feature>
<organism evidence="8 9">
    <name type="scientific">Marchantia polymorpha subsp. ruderalis</name>
    <dbReference type="NCBI Taxonomy" id="1480154"/>
    <lineage>
        <taxon>Eukaryota</taxon>
        <taxon>Viridiplantae</taxon>
        <taxon>Streptophyta</taxon>
        <taxon>Embryophyta</taxon>
        <taxon>Marchantiophyta</taxon>
        <taxon>Marchantiopsida</taxon>
        <taxon>Marchantiidae</taxon>
        <taxon>Marchantiales</taxon>
        <taxon>Marchantiaceae</taxon>
        <taxon>Marchantia</taxon>
    </lineage>
</organism>
<evidence type="ECO:0000313" key="8">
    <source>
        <dbReference type="EMBL" id="OAE26707.1"/>
    </source>
</evidence>
<dbReference type="Pfam" id="PF00271">
    <property type="entry name" value="Helicase_C"/>
    <property type="match status" value="1"/>
</dbReference>
<proteinExistence type="predicted"/>
<gene>
    <name evidence="8" type="ORF">AXG93_3310s1060</name>
</gene>
<evidence type="ECO:0000256" key="3">
    <source>
        <dbReference type="ARBA" id="ARBA00022806"/>
    </source>
</evidence>
<evidence type="ECO:0000256" key="1">
    <source>
        <dbReference type="ARBA" id="ARBA00022741"/>
    </source>
</evidence>
<dbReference type="CDD" id="cd00268">
    <property type="entry name" value="DEADc"/>
    <property type="match status" value="1"/>
</dbReference>
<keyword evidence="1" id="KW-0547">Nucleotide-binding</keyword>
<keyword evidence="2" id="KW-0378">Hydrolase</keyword>
<comment type="caution">
    <text evidence="8">The sequence shown here is derived from an EMBL/GenBank/DDBJ whole genome shotgun (WGS) entry which is preliminary data.</text>
</comment>
<feature type="compositionally biased region" description="Basic and acidic residues" evidence="5">
    <location>
        <begin position="501"/>
        <end position="518"/>
    </location>
</feature>
<dbReference type="Proteomes" id="UP000077202">
    <property type="component" value="Unassembled WGS sequence"/>
</dbReference>
<feature type="compositionally biased region" description="Low complexity" evidence="5">
    <location>
        <begin position="78"/>
        <end position="87"/>
    </location>
</feature>
<feature type="region of interest" description="Disordered" evidence="5">
    <location>
        <begin position="187"/>
        <end position="207"/>
    </location>
</feature>
<dbReference type="EMBL" id="LVLJ01002123">
    <property type="protein sequence ID" value="OAE26707.1"/>
    <property type="molecule type" value="Genomic_DNA"/>
</dbReference>
<evidence type="ECO:0008006" key="10">
    <source>
        <dbReference type="Google" id="ProtNLM"/>
    </source>
</evidence>
<dbReference type="InterPro" id="IPR027417">
    <property type="entry name" value="P-loop_NTPase"/>
</dbReference>
<dbReference type="GO" id="GO:0003676">
    <property type="term" value="F:nucleic acid binding"/>
    <property type="evidence" value="ECO:0007669"/>
    <property type="project" value="InterPro"/>
</dbReference>
<feature type="compositionally biased region" description="Basic residues" evidence="5">
    <location>
        <begin position="120"/>
        <end position="129"/>
    </location>
</feature>
<dbReference type="AlphaFoldDB" id="A0A176W0W1"/>
<feature type="compositionally biased region" description="Polar residues" evidence="5">
    <location>
        <begin position="446"/>
        <end position="455"/>
    </location>
</feature>
<feature type="compositionally biased region" description="Basic and acidic residues" evidence="5">
    <location>
        <begin position="102"/>
        <end position="111"/>
    </location>
</feature>
<keyword evidence="3" id="KW-0347">Helicase</keyword>
<feature type="domain" description="Helicase ATP-binding" evidence="6">
    <location>
        <begin position="619"/>
        <end position="800"/>
    </location>
</feature>
<keyword evidence="4" id="KW-0067">ATP-binding</keyword>
<feature type="region of interest" description="Disordered" evidence="5">
    <location>
        <begin position="327"/>
        <end position="378"/>
    </location>
</feature>
<feature type="domain" description="Helicase C-terminal" evidence="7">
    <location>
        <begin position="839"/>
        <end position="994"/>
    </location>
</feature>
<dbReference type="SUPFAM" id="SSF52540">
    <property type="entry name" value="P-loop containing nucleoside triphosphate hydrolases"/>
    <property type="match status" value="1"/>
</dbReference>
<name>A0A176W0W1_MARPO</name>
<evidence type="ECO:0000256" key="2">
    <source>
        <dbReference type="ARBA" id="ARBA00022801"/>
    </source>
</evidence>
<feature type="compositionally biased region" description="Basic and acidic residues" evidence="5">
    <location>
        <begin position="471"/>
        <end position="483"/>
    </location>
</feature>
<dbReference type="InterPro" id="IPR014001">
    <property type="entry name" value="Helicase_ATP-bd"/>
</dbReference>
<dbReference type="Pfam" id="PF00270">
    <property type="entry name" value="DEAD"/>
    <property type="match status" value="1"/>
</dbReference>
<feature type="compositionally biased region" description="Basic and acidic residues" evidence="5">
    <location>
        <begin position="533"/>
        <end position="551"/>
    </location>
</feature>
<keyword evidence="9" id="KW-1185">Reference proteome</keyword>
<dbReference type="CDD" id="cd18787">
    <property type="entry name" value="SF2_C_DEAD"/>
    <property type="match status" value="1"/>
</dbReference>
<dbReference type="Gene3D" id="3.40.50.300">
    <property type="entry name" value="P-loop containing nucleotide triphosphate hydrolases"/>
    <property type="match status" value="2"/>
</dbReference>
<dbReference type="SMART" id="SM00487">
    <property type="entry name" value="DEXDc"/>
    <property type="match status" value="1"/>
</dbReference>
<dbReference type="SMART" id="SM00490">
    <property type="entry name" value="HELICc"/>
    <property type="match status" value="1"/>
</dbReference>
<dbReference type="GO" id="GO:0016787">
    <property type="term" value="F:hydrolase activity"/>
    <property type="evidence" value="ECO:0007669"/>
    <property type="project" value="UniProtKB-KW"/>
</dbReference>
<feature type="compositionally biased region" description="Basic and acidic residues" evidence="5">
    <location>
        <begin position="46"/>
        <end position="60"/>
    </location>
</feature>
<evidence type="ECO:0000256" key="4">
    <source>
        <dbReference type="ARBA" id="ARBA00022840"/>
    </source>
</evidence>
<evidence type="ECO:0000256" key="5">
    <source>
        <dbReference type="SAM" id="MobiDB-lite"/>
    </source>
</evidence>
<feature type="compositionally biased region" description="Polar residues" evidence="5">
    <location>
        <begin position="355"/>
        <end position="370"/>
    </location>
</feature>
<dbReference type="GO" id="GO:0004386">
    <property type="term" value="F:helicase activity"/>
    <property type="evidence" value="ECO:0007669"/>
    <property type="project" value="UniProtKB-KW"/>
</dbReference>
<reference evidence="8" key="1">
    <citation type="submission" date="2016-03" db="EMBL/GenBank/DDBJ databases">
        <title>Mechanisms controlling the formation of the plant cell surface in tip-growing cells are functionally conserved among land plants.</title>
        <authorList>
            <person name="Honkanen S."/>
            <person name="Jones V.A."/>
            <person name="Morieri G."/>
            <person name="Champion C."/>
            <person name="Hetherington A.J."/>
            <person name="Kelly S."/>
            <person name="Saint-Marcoux D."/>
            <person name="Proust H."/>
            <person name="Prescott H."/>
            <person name="Dolan L."/>
        </authorList>
    </citation>
    <scope>NUCLEOTIDE SEQUENCE [LARGE SCALE GENOMIC DNA]</scope>
    <source>
        <tissue evidence="8">Whole gametophyte</tissue>
    </source>
</reference>
<evidence type="ECO:0000259" key="7">
    <source>
        <dbReference type="PROSITE" id="PS51194"/>
    </source>
</evidence>